<dbReference type="GO" id="GO:0005581">
    <property type="term" value="C:collagen trimer"/>
    <property type="evidence" value="ECO:0007669"/>
    <property type="project" value="UniProtKB-KW"/>
</dbReference>
<dbReference type="Gene3D" id="3.40.50.410">
    <property type="entry name" value="von Willebrand factor, type A domain"/>
    <property type="match status" value="2"/>
</dbReference>
<organism evidence="7 8">
    <name type="scientific">Megalops atlanticus</name>
    <name type="common">Tarpon</name>
    <name type="synonym">Clupea gigantea</name>
    <dbReference type="NCBI Taxonomy" id="7932"/>
    <lineage>
        <taxon>Eukaryota</taxon>
        <taxon>Metazoa</taxon>
        <taxon>Chordata</taxon>
        <taxon>Craniata</taxon>
        <taxon>Vertebrata</taxon>
        <taxon>Euteleostomi</taxon>
        <taxon>Actinopterygii</taxon>
        <taxon>Neopterygii</taxon>
        <taxon>Teleostei</taxon>
        <taxon>Elopiformes</taxon>
        <taxon>Megalopidae</taxon>
        <taxon>Megalops</taxon>
    </lineage>
</organism>
<keyword evidence="3" id="KW-0176">Collagen</keyword>
<feature type="domain" description="VWFA" evidence="5">
    <location>
        <begin position="231"/>
        <end position="428"/>
    </location>
</feature>
<evidence type="ECO:0000256" key="2">
    <source>
        <dbReference type="ARBA" id="ARBA00022530"/>
    </source>
</evidence>
<dbReference type="InterPro" id="IPR036880">
    <property type="entry name" value="Kunitz_BPTI_sf"/>
</dbReference>
<dbReference type="CDD" id="cd01450">
    <property type="entry name" value="vWFA_subfamily_ECM"/>
    <property type="match status" value="2"/>
</dbReference>
<dbReference type="PANTHER" id="PTHR24020">
    <property type="entry name" value="COLLAGEN ALPHA"/>
    <property type="match status" value="1"/>
</dbReference>
<evidence type="ECO:0000259" key="6">
    <source>
        <dbReference type="PROSITE" id="PS50279"/>
    </source>
</evidence>
<dbReference type="InterPro" id="IPR002223">
    <property type="entry name" value="Kunitz_BPTI"/>
</dbReference>
<evidence type="ECO:0000313" key="8">
    <source>
        <dbReference type="Proteomes" id="UP001046870"/>
    </source>
</evidence>
<dbReference type="InterPro" id="IPR002035">
    <property type="entry name" value="VWF_A"/>
</dbReference>
<dbReference type="PROSITE" id="PS00280">
    <property type="entry name" value="BPTI_KUNITZ_1"/>
    <property type="match status" value="1"/>
</dbReference>
<evidence type="ECO:0000256" key="1">
    <source>
        <dbReference type="ARBA" id="ARBA00004498"/>
    </source>
</evidence>
<dbReference type="InterPro" id="IPR036465">
    <property type="entry name" value="vWFA_dom_sf"/>
</dbReference>
<evidence type="ECO:0000256" key="3">
    <source>
        <dbReference type="ARBA" id="ARBA00023119"/>
    </source>
</evidence>
<dbReference type="SUPFAM" id="SSF53300">
    <property type="entry name" value="vWA-like"/>
    <property type="match status" value="2"/>
</dbReference>
<dbReference type="Pfam" id="PF00014">
    <property type="entry name" value="Kunitz_BPTI"/>
    <property type="match status" value="1"/>
</dbReference>
<protein>
    <submittedName>
        <fullName evidence="7">Uncharacterized protein</fullName>
    </submittedName>
</protein>
<comment type="subcellular location">
    <subcellularLocation>
        <location evidence="1">Secreted</location>
        <location evidence="1">Extracellular space</location>
        <location evidence="1">Extracellular matrix</location>
    </subcellularLocation>
</comment>
<gene>
    <name evidence="7" type="ORF">MATL_G00133250</name>
</gene>
<dbReference type="SMART" id="SM00327">
    <property type="entry name" value="VWA"/>
    <property type="match status" value="2"/>
</dbReference>
<dbReference type="PROSITE" id="PS50279">
    <property type="entry name" value="BPTI_KUNITZ_2"/>
    <property type="match status" value="1"/>
</dbReference>
<dbReference type="SUPFAM" id="SSF57362">
    <property type="entry name" value="BPTI-like"/>
    <property type="match status" value="1"/>
</dbReference>
<evidence type="ECO:0000313" key="7">
    <source>
        <dbReference type="EMBL" id="KAG7469862.1"/>
    </source>
</evidence>
<dbReference type="Proteomes" id="UP001046870">
    <property type="component" value="Chromosome 10"/>
</dbReference>
<dbReference type="GO" id="GO:0004867">
    <property type="term" value="F:serine-type endopeptidase inhibitor activity"/>
    <property type="evidence" value="ECO:0007669"/>
    <property type="project" value="InterPro"/>
</dbReference>
<name>A0A9D3TC51_MEGAT</name>
<keyword evidence="8" id="KW-1185">Reference proteome</keyword>
<dbReference type="PANTHER" id="PTHR24020:SF20">
    <property type="entry name" value="PH DOMAIN-CONTAINING PROTEIN"/>
    <property type="match status" value="1"/>
</dbReference>
<dbReference type="AlphaFoldDB" id="A0A9D3TC51"/>
<feature type="domain" description="BPTI/Kunitz inhibitor" evidence="6">
    <location>
        <begin position="477"/>
        <end position="529"/>
    </location>
</feature>
<evidence type="ECO:0000256" key="4">
    <source>
        <dbReference type="ARBA" id="ARBA00023157"/>
    </source>
</evidence>
<evidence type="ECO:0000259" key="5">
    <source>
        <dbReference type="PROSITE" id="PS50234"/>
    </source>
</evidence>
<proteinExistence type="predicted"/>
<dbReference type="Pfam" id="PF00092">
    <property type="entry name" value="VWA"/>
    <property type="match status" value="2"/>
</dbReference>
<dbReference type="EMBL" id="JAFDVH010000010">
    <property type="protein sequence ID" value="KAG7469862.1"/>
    <property type="molecule type" value="Genomic_DNA"/>
</dbReference>
<reference evidence="7" key="1">
    <citation type="submission" date="2021-01" db="EMBL/GenBank/DDBJ databases">
        <authorList>
            <person name="Zahm M."/>
            <person name="Roques C."/>
            <person name="Cabau C."/>
            <person name="Klopp C."/>
            <person name="Donnadieu C."/>
            <person name="Jouanno E."/>
            <person name="Lampietro C."/>
            <person name="Louis A."/>
            <person name="Herpin A."/>
            <person name="Echchiki A."/>
            <person name="Berthelot C."/>
            <person name="Parey E."/>
            <person name="Roest-Crollius H."/>
            <person name="Braasch I."/>
            <person name="Postlethwait J."/>
            <person name="Bobe J."/>
            <person name="Montfort J."/>
            <person name="Bouchez O."/>
            <person name="Begum T."/>
            <person name="Mejri S."/>
            <person name="Adams A."/>
            <person name="Chen W.-J."/>
            <person name="Guiguen Y."/>
        </authorList>
    </citation>
    <scope>NUCLEOTIDE SEQUENCE</scope>
    <source>
        <strain evidence="7">YG-15Mar2019-1</strain>
        <tissue evidence="7">Brain</tissue>
    </source>
</reference>
<dbReference type="InterPro" id="IPR050525">
    <property type="entry name" value="ECM_Assembly_Org"/>
</dbReference>
<feature type="domain" description="VWFA" evidence="5">
    <location>
        <begin position="23"/>
        <end position="210"/>
    </location>
</feature>
<dbReference type="OrthoDB" id="196393at2759"/>
<comment type="caution">
    <text evidence="7">The sequence shown here is derived from an EMBL/GenBank/DDBJ whole genome shotgun (WGS) entry which is preliminary data.</text>
</comment>
<dbReference type="InterPro" id="IPR020901">
    <property type="entry name" value="Prtase_inh_Kunz-CS"/>
</dbReference>
<dbReference type="SMART" id="SM00131">
    <property type="entry name" value="KU"/>
    <property type="match status" value="1"/>
</dbReference>
<keyword evidence="4" id="KW-1015">Disulfide bond</keyword>
<sequence>MIFSIASFAACQGCRGCPHYPLEVVIAVDVSRGVTDQDLKNMKLLVSYMVGNISISESTCPSGARVAVISYASSVQTLVRFSDYHTKKKLAQLVDRDIVRDGSEGGRNMGEAMMYTARNMFKRIRSGKLVKKMAIFLTAGPPVDRETVLSAVVELGAQEIIPVIVTIGGVNVDSLRQAFSDCPGRYEIISQYTEPDPIHRLKQCFFCYDVCRPDPACKVGDSLCLADMGMDVAFLLDSSGVSAGEFEKARDFLDATVDLFSQPCSARPRVGARLALVQQRRWTFSGEDPVEVEFDFAQFRTNKTKVKQHIKDSLRQLQGSSVLGQGLEYIMEGLFRKQSKAGRTKVIFTILGTKSHVQDHRQLAEVTLKAKCQGYILFTLALGRGASISEIAHLSSPAVSYHSCQFGIASETDVEYALRYIEYFFTKLPQRLKNYPPQSLQEQCKAHGRDFHLSDSPWTVDPFNSISANVTSTPTHCLQSKDHGVACKRSPGVRWFYRNDTKSCSIFWYNGCSGNENRFLTKEICLQHCNTQRLRG</sequence>
<dbReference type="PROSITE" id="PS50234">
    <property type="entry name" value="VWFA"/>
    <property type="match status" value="2"/>
</dbReference>
<dbReference type="Gene3D" id="4.10.410.10">
    <property type="entry name" value="Pancreatic trypsin inhibitor Kunitz domain"/>
    <property type="match status" value="1"/>
</dbReference>
<keyword evidence="2" id="KW-0272">Extracellular matrix</keyword>
<keyword evidence="2" id="KW-0964">Secreted</keyword>
<accession>A0A9D3TC51</accession>